<name>A0A9P4VTA8_9PEZI</name>
<dbReference type="InterPro" id="IPR019191">
    <property type="entry name" value="Essential_protein_Yae1_N"/>
</dbReference>
<dbReference type="OrthoDB" id="48036at2759"/>
<organism evidence="5 6">
    <name type="scientific">Patellaria atrata CBS 101060</name>
    <dbReference type="NCBI Taxonomy" id="1346257"/>
    <lineage>
        <taxon>Eukaryota</taxon>
        <taxon>Fungi</taxon>
        <taxon>Dikarya</taxon>
        <taxon>Ascomycota</taxon>
        <taxon>Pezizomycotina</taxon>
        <taxon>Dothideomycetes</taxon>
        <taxon>Dothideomycetes incertae sedis</taxon>
        <taxon>Patellariales</taxon>
        <taxon>Patellariaceae</taxon>
        <taxon>Patellaria</taxon>
    </lineage>
</organism>
<feature type="coiled-coil region" evidence="2">
    <location>
        <begin position="121"/>
        <end position="155"/>
    </location>
</feature>
<comment type="caution">
    <text evidence="5">The sequence shown here is derived from an EMBL/GenBank/DDBJ whole genome shotgun (WGS) entry which is preliminary data.</text>
</comment>
<keyword evidence="2" id="KW-0175">Coiled coil</keyword>
<keyword evidence="6" id="KW-1185">Reference proteome</keyword>
<evidence type="ECO:0000313" key="6">
    <source>
        <dbReference type="Proteomes" id="UP000799429"/>
    </source>
</evidence>
<dbReference type="PANTHER" id="PTHR28532:SF1">
    <property type="entry name" value="ORAL CANCER OVEREXPRESSED 1"/>
    <property type="match status" value="1"/>
</dbReference>
<dbReference type="Proteomes" id="UP000799429">
    <property type="component" value="Unassembled WGS sequence"/>
</dbReference>
<sequence>MAATDPFEALLNLEETYYNEGYALGTSDGSRAGRIEGRLFGLEKGFEKFVSMGTLHGKATILAARLPRKRSTEEEGLEEKELSTGNKRGGEEVMPQLKGGERLEKHVRTLYALVKPESLDTRNTEDAIAEFDARLKRAQAKVKVLERLIGEGERDGKKEDFEGTGSPKRVSRVKVTAKVEAGSMEDFVAPKGLGI</sequence>
<evidence type="ECO:0000256" key="1">
    <source>
        <dbReference type="ARBA" id="ARBA00038090"/>
    </source>
</evidence>
<proteinExistence type="inferred from homology"/>
<dbReference type="Pfam" id="PF09811">
    <property type="entry name" value="Yae1_N"/>
    <property type="match status" value="1"/>
</dbReference>
<accession>A0A9P4VTA8</accession>
<protein>
    <submittedName>
        <fullName evidence="5">DUF1715-domain-containing protein</fullName>
    </submittedName>
</protein>
<evidence type="ECO:0000256" key="2">
    <source>
        <dbReference type="SAM" id="Coils"/>
    </source>
</evidence>
<dbReference type="InterPro" id="IPR052436">
    <property type="entry name" value="LTO1_adapter"/>
</dbReference>
<evidence type="ECO:0000313" key="5">
    <source>
        <dbReference type="EMBL" id="KAF2840732.1"/>
    </source>
</evidence>
<reference evidence="5" key="1">
    <citation type="journal article" date="2020" name="Stud. Mycol.">
        <title>101 Dothideomycetes genomes: a test case for predicting lifestyles and emergence of pathogens.</title>
        <authorList>
            <person name="Haridas S."/>
            <person name="Albert R."/>
            <person name="Binder M."/>
            <person name="Bloem J."/>
            <person name="Labutti K."/>
            <person name="Salamov A."/>
            <person name="Andreopoulos B."/>
            <person name="Baker S."/>
            <person name="Barry K."/>
            <person name="Bills G."/>
            <person name="Bluhm B."/>
            <person name="Cannon C."/>
            <person name="Castanera R."/>
            <person name="Culley D."/>
            <person name="Daum C."/>
            <person name="Ezra D."/>
            <person name="Gonzalez J."/>
            <person name="Henrissat B."/>
            <person name="Kuo A."/>
            <person name="Liang C."/>
            <person name="Lipzen A."/>
            <person name="Lutzoni F."/>
            <person name="Magnuson J."/>
            <person name="Mondo S."/>
            <person name="Nolan M."/>
            <person name="Ohm R."/>
            <person name="Pangilinan J."/>
            <person name="Park H.-J."/>
            <person name="Ramirez L."/>
            <person name="Alfaro M."/>
            <person name="Sun H."/>
            <person name="Tritt A."/>
            <person name="Yoshinaga Y."/>
            <person name="Zwiers L.-H."/>
            <person name="Turgeon B."/>
            <person name="Goodwin S."/>
            <person name="Spatafora J."/>
            <person name="Crous P."/>
            <person name="Grigoriev I."/>
        </authorList>
    </citation>
    <scope>NUCLEOTIDE SEQUENCE</scope>
    <source>
        <strain evidence="5">CBS 101060</strain>
    </source>
</reference>
<feature type="domain" description="Essential protein Yae1 N-terminal" evidence="4">
    <location>
        <begin position="21"/>
        <end position="59"/>
    </location>
</feature>
<dbReference type="EMBL" id="MU006092">
    <property type="protein sequence ID" value="KAF2840732.1"/>
    <property type="molecule type" value="Genomic_DNA"/>
</dbReference>
<gene>
    <name evidence="5" type="ORF">M501DRAFT_1001747</name>
</gene>
<comment type="similarity">
    <text evidence="1">Belongs to the LTO1 family.</text>
</comment>
<evidence type="ECO:0000259" key="4">
    <source>
        <dbReference type="Pfam" id="PF09811"/>
    </source>
</evidence>
<dbReference type="AlphaFoldDB" id="A0A9P4VTA8"/>
<dbReference type="PANTHER" id="PTHR28532">
    <property type="entry name" value="GEO13458P1"/>
    <property type="match status" value="1"/>
</dbReference>
<evidence type="ECO:0000256" key="3">
    <source>
        <dbReference type="SAM" id="MobiDB-lite"/>
    </source>
</evidence>
<feature type="region of interest" description="Disordered" evidence="3">
    <location>
        <begin position="67"/>
        <end position="100"/>
    </location>
</feature>